<comment type="caution">
    <text evidence="4">The sequence shown here is derived from an EMBL/GenBank/DDBJ whole genome shotgun (WGS) entry which is preliminary data.</text>
</comment>
<dbReference type="CDD" id="cd04301">
    <property type="entry name" value="NAT_SF"/>
    <property type="match status" value="1"/>
</dbReference>
<dbReference type="RefSeq" id="WP_109725250.1">
    <property type="nucleotide sequence ID" value="NZ_QGDI01000001.1"/>
</dbReference>
<evidence type="ECO:0000256" key="1">
    <source>
        <dbReference type="ARBA" id="ARBA00022679"/>
    </source>
</evidence>
<reference evidence="4 5" key="1">
    <citation type="submission" date="2018-05" db="EMBL/GenBank/DDBJ databases">
        <title>The Hungate 1000. A catalogue of reference genomes from the rumen microbiome.</title>
        <authorList>
            <person name="Kelly W."/>
        </authorList>
    </citation>
    <scope>NUCLEOTIDE SEQUENCE [LARGE SCALE GENOMIC DNA]</scope>
    <source>
        <strain evidence="4 5">SAb67</strain>
    </source>
</reference>
<dbReference type="InterPro" id="IPR000182">
    <property type="entry name" value="GNAT_dom"/>
</dbReference>
<protein>
    <submittedName>
        <fullName evidence="4">Acetyltransferase (GNAT) family protein</fullName>
    </submittedName>
</protein>
<gene>
    <name evidence="4" type="ORF">IE37_00357</name>
</gene>
<keyword evidence="1 4" id="KW-0808">Transferase</keyword>
<keyword evidence="2" id="KW-0012">Acyltransferase</keyword>
<dbReference type="Pfam" id="PF00583">
    <property type="entry name" value="Acetyltransf_1"/>
    <property type="match status" value="1"/>
</dbReference>
<organism evidence="4 5">
    <name type="scientific">Ruminococcus flavefaciens</name>
    <dbReference type="NCBI Taxonomy" id="1265"/>
    <lineage>
        <taxon>Bacteria</taxon>
        <taxon>Bacillati</taxon>
        <taxon>Bacillota</taxon>
        <taxon>Clostridia</taxon>
        <taxon>Eubacteriales</taxon>
        <taxon>Oscillospiraceae</taxon>
        <taxon>Ruminococcus</taxon>
    </lineage>
</organism>
<dbReference type="SUPFAM" id="SSF55729">
    <property type="entry name" value="Acyl-CoA N-acyltransferases (Nat)"/>
    <property type="match status" value="1"/>
</dbReference>
<dbReference type="PANTHER" id="PTHR43800">
    <property type="entry name" value="PEPTIDYL-LYSINE N-ACETYLTRANSFERASE YJAB"/>
    <property type="match status" value="1"/>
</dbReference>
<dbReference type="EMBL" id="QGDI01000001">
    <property type="protein sequence ID" value="PWJ15457.1"/>
    <property type="molecule type" value="Genomic_DNA"/>
</dbReference>
<dbReference type="PROSITE" id="PS51186">
    <property type="entry name" value="GNAT"/>
    <property type="match status" value="1"/>
</dbReference>
<dbReference type="InterPro" id="IPR016181">
    <property type="entry name" value="Acyl_CoA_acyltransferase"/>
</dbReference>
<dbReference type="Gene3D" id="3.40.630.30">
    <property type="match status" value="1"/>
</dbReference>
<dbReference type="GO" id="GO:0016747">
    <property type="term" value="F:acyltransferase activity, transferring groups other than amino-acyl groups"/>
    <property type="evidence" value="ECO:0007669"/>
    <property type="project" value="InterPro"/>
</dbReference>
<evidence type="ECO:0000259" key="3">
    <source>
        <dbReference type="PROSITE" id="PS51186"/>
    </source>
</evidence>
<sequence length="166" mass="19048">MAITIKKIGSDTELKETAQLADIIWHECFTGIISEGQIDYMVDKFQSYKAMTKQLIDQDYSYFAVRDDGELCGYIGVRPEKDSRFFLSKLYLRKDKRGSGIASQMLEKVFEEARDNGKSEVYLTVNKHNDHAIDVYKKKGFTVTDEVVTDIGGGYVMDDYIMTYEL</sequence>
<dbReference type="PANTHER" id="PTHR43800:SF1">
    <property type="entry name" value="PEPTIDYL-LYSINE N-ACETYLTRANSFERASE YJAB"/>
    <property type="match status" value="1"/>
</dbReference>
<proteinExistence type="predicted"/>
<evidence type="ECO:0000256" key="2">
    <source>
        <dbReference type="ARBA" id="ARBA00023315"/>
    </source>
</evidence>
<evidence type="ECO:0000313" key="5">
    <source>
        <dbReference type="Proteomes" id="UP000245720"/>
    </source>
</evidence>
<dbReference type="AlphaFoldDB" id="A0A315YSU2"/>
<evidence type="ECO:0000313" key="4">
    <source>
        <dbReference type="EMBL" id="PWJ15457.1"/>
    </source>
</evidence>
<feature type="domain" description="N-acetyltransferase" evidence="3">
    <location>
        <begin position="3"/>
        <end position="166"/>
    </location>
</feature>
<dbReference type="Proteomes" id="UP000245720">
    <property type="component" value="Unassembled WGS sequence"/>
</dbReference>
<accession>A0A315YSU2</accession>
<name>A0A315YSU2_RUMFL</name>
<dbReference type="OrthoDB" id="9773249at2"/>